<dbReference type="OMA" id="RMAHRVE"/>
<keyword evidence="2" id="KW-0012">Acyltransferase</keyword>
<dbReference type="CDD" id="cd04301">
    <property type="entry name" value="NAT_SF"/>
    <property type="match status" value="1"/>
</dbReference>
<evidence type="ECO:0000313" key="5">
    <source>
        <dbReference type="Proteomes" id="UP000565723"/>
    </source>
</evidence>
<dbReference type="Pfam" id="PF00583">
    <property type="entry name" value="Acetyltransf_1"/>
    <property type="match status" value="1"/>
</dbReference>
<dbReference type="RefSeq" id="WP_011047820.1">
    <property type="nucleotide sequence ID" value="NZ_CP076685.1"/>
</dbReference>
<feature type="domain" description="N-acetyltransferase" evidence="3">
    <location>
        <begin position="3"/>
        <end position="165"/>
    </location>
</feature>
<dbReference type="Proteomes" id="UP000565723">
    <property type="component" value="Unassembled WGS sequence"/>
</dbReference>
<accession>A0A850LFV3</accession>
<comment type="caution">
    <text evidence="4">The sequence shown here is derived from an EMBL/GenBank/DDBJ whole genome shotgun (WGS) entry which is preliminary data.</text>
</comment>
<dbReference type="Gene3D" id="3.40.630.30">
    <property type="match status" value="1"/>
</dbReference>
<dbReference type="InterPro" id="IPR000182">
    <property type="entry name" value="GNAT_dom"/>
</dbReference>
<dbReference type="EMBL" id="JABXIY010000022">
    <property type="protein sequence ID" value="NVK96931.1"/>
    <property type="molecule type" value="Genomic_DNA"/>
</dbReference>
<evidence type="ECO:0000256" key="2">
    <source>
        <dbReference type="ARBA" id="ARBA00023315"/>
    </source>
</evidence>
<dbReference type="InterPro" id="IPR050832">
    <property type="entry name" value="Bact_Acetyltransf"/>
</dbReference>
<evidence type="ECO:0000259" key="3">
    <source>
        <dbReference type="PROSITE" id="PS51186"/>
    </source>
</evidence>
<evidence type="ECO:0000313" key="4">
    <source>
        <dbReference type="EMBL" id="NVK96931.1"/>
    </source>
</evidence>
<gene>
    <name evidence="4" type="ORF">HW564_08400</name>
</gene>
<name>A0A850LFV3_9RHOB</name>
<dbReference type="PANTHER" id="PTHR43877">
    <property type="entry name" value="AMINOALKYLPHOSPHONATE N-ACETYLTRANSFERASE-RELATED-RELATED"/>
    <property type="match status" value="1"/>
</dbReference>
<sequence>MDLNYRRLGTQDVAAWRALMLEGTRDFPLGFLQSAAEVQALSGERCREILGYGALRGVFRQDALLGLCGYRPQMFARMAHRVELGPFYVTRKAQGTGVADRMMAGAIAEARSEGRSLVELYVDAENHRAIAFYQRHGFRLLARLPDCVRIDGGARVDLFYRLDLSPRDGA</sequence>
<dbReference type="PANTHER" id="PTHR43877:SF2">
    <property type="entry name" value="AMINOALKYLPHOSPHONATE N-ACETYLTRANSFERASE-RELATED"/>
    <property type="match status" value="1"/>
</dbReference>
<evidence type="ECO:0000256" key="1">
    <source>
        <dbReference type="ARBA" id="ARBA00022679"/>
    </source>
</evidence>
<reference evidence="4 5" key="1">
    <citation type="journal article" date="2020" name="Proc. Natl. Acad. Sci. U.S.A.">
        <title>Ecological drivers of bacterial community assembly in synthetic phycospheres.</title>
        <authorList>
            <person name="Fu H."/>
            <person name="Uchimiya M."/>
            <person name="Gore J."/>
            <person name="Moran M.A."/>
        </authorList>
    </citation>
    <scope>NUCLEOTIDE SEQUENCE [LARGE SCALE GENOMIC DNA]</scope>
    <source>
        <strain evidence="4">HF-Din03</strain>
    </source>
</reference>
<dbReference type="GO" id="GO:0016747">
    <property type="term" value="F:acyltransferase activity, transferring groups other than amino-acyl groups"/>
    <property type="evidence" value="ECO:0007669"/>
    <property type="project" value="InterPro"/>
</dbReference>
<dbReference type="PROSITE" id="PS51186">
    <property type="entry name" value="GNAT"/>
    <property type="match status" value="1"/>
</dbReference>
<organism evidence="4 5">
    <name type="scientific">Ruegeria pomeroyi</name>
    <dbReference type="NCBI Taxonomy" id="89184"/>
    <lineage>
        <taxon>Bacteria</taxon>
        <taxon>Pseudomonadati</taxon>
        <taxon>Pseudomonadota</taxon>
        <taxon>Alphaproteobacteria</taxon>
        <taxon>Rhodobacterales</taxon>
        <taxon>Roseobacteraceae</taxon>
        <taxon>Ruegeria</taxon>
    </lineage>
</organism>
<keyword evidence="1 4" id="KW-0808">Transferase</keyword>
<protein>
    <submittedName>
        <fullName evidence="4">GNAT family N-acetyltransferase</fullName>
    </submittedName>
</protein>
<dbReference type="AlphaFoldDB" id="A0A850LFV3"/>
<dbReference type="SUPFAM" id="SSF55729">
    <property type="entry name" value="Acyl-CoA N-acyltransferases (Nat)"/>
    <property type="match status" value="1"/>
</dbReference>
<proteinExistence type="predicted"/>
<dbReference type="InterPro" id="IPR016181">
    <property type="entry name" value="Acyl_CoA_acyltransferase"/>
</dbReference>